<evidence type="ECO:0000313" key="8">
    <source>
        <dbReference type="WBParaSite" id="ACAC_0000761901-mRNA-1"/>
    </source>
</evidence>
<feature type="transmembrane region" description="Helical" evidence="5">
    <location>
        <begin position="129"/>
        <end position="148"/>
    </location>
</feature>
<evidence type="ECO:0000313" key="7">
    <source>
        <dbReference type="Proteomes" id="UP000035642"/>
    </source>
</evidence>
<evidence type="ECO:0000256" key="3">
    <source>
        <dbReference type="ARBA" id="ARBA00022989"/>
    </source>
</evidence>
<proteinExistence type="predicted"/>
<feature type="transmembrane region" description="Helical" evidence="5">
    <location>
        <begin position="45"/>
        <end position="72"/>
    </location>
</feature>
<keyword evidence="2 5" id="KW-0812">Transmembrane</keyword>
<evidence type="ECO:0000256" key="2">
    <source>
        <dbReference type="ARBA" id="ARBA00022692"/>
    </source>
</evidence>
<dbReference type="AlphaFoldDB" id="A0A0K0DB61"/>
<dbReference type="WBParaSite" id="ACAC_0000761901-mRNA-1">
    <property type="protein sequence ID" value="ACAC_0000761901-mRNA-1"/>
    <property type="gene ID" value="ACAC_0000761901"/>
</dbReference>
<name>A0A0K0DB61_ANGCA</name>
<dbReference type="InterPro" id="IPR019420">
    <property type="entry name" value="7TM_GPCR_serpentine_rcpt_Srbc"/>
</dbReference>
<keyword evidence="3 5" id="KW-1133">Transmembrane helix</keyword>
<keyword evidence="7" id="KW-1185">Reference proteome</keyword>
<dbReference type="PANTHER" id="PTHR46955">
    <property type="entry name" value="PROTEIN CBG01349-RELATED"/>
    <property type="match status" value="1"/>
</dbReference>
<dbReference type="Pfam" id="PF10316">
    <property type="entry name" value="7TM_GPCR_Srbc"/>
    <property type="match status" value="1"/>
</dbReference>
<dbReference type="OrthoDB" id="5838358at2759"/>
<evidence type="ECO:0000256" key="5">
    <source>
        <dbReference type="SAM" id="Phobius"/>
    </source>
</evidence>
<dbReference type="InterPro" id="IPR017452">
    <property type="entry name" value="GPCR_Rhodpsn_7TM"/>
</dbReference>
<feature type="transmembrane region" description="Helical" evidence="5">
    <location>
        <begin position="255"/>
        <end position="277"/>
    </location>
</feature>
<evidence type="ECO:0000256" key="1">
    <source>
        <dbReference type="ARBA" id="ARBA00004370"/>
    </source>
</evidence>
<dbReference type="SUPFAM" id="SSF81321">
    <property type="entry name" value="Family A G protein-coupled receptor-like"/>
    <property type="match status" value="1"/>
</dbReference>
<feature type="transmembrane region" description="Helical" evidence="5">
    <location>
        <begin position="84"/>
        <end position="109"/>
    </location>
</feature>
<reference evidence="7" key="1">
    <citation type="submission" date="2012-09" db="EMBL/GenBank/DDBJ databases">
        <authorList>
            <person name="Martin A.A."/>
        </authorList>
    </citation>
    <scope>NUCLEOTIDE SEQUENCE</scope>
</reference>
<dbReference type="PANTHER" id="PTHR46955:SF3">
    <property type="entry name" value="G_PROTEIN_RECEP_F1_2 DOMAIN-CONTAINING PROTEIN"/>
    <property type="match status" value="1"/>
</dbReference>
<dbReference type="Proteomes" id="UP000035642">
    <property type="component" value="Unassembled WGS sequence"/>
</dbReference>
<feature type="transmembrane region" description="Helical" evidence="5">
    <location>
        <begin position="180"/>
        <end position="198"/>
    </location>
</feature>
<dbReference type="PROSITE" id="PS50262">
    <property type="entry name" value="G_PROTEIN_RECEP_F1_2"/>
    <property type="match status" value="1"/>
</dbReference>
<dbReference type="InterPro" id="IPR052322">
    <property type="entry name" value="Mito_rRNA_Mtase_NSUN4"/>
</dbReference>
<feature type="domain" description="G-protein coupled receptors family 1 profile" evidence="6">
    <location>
        <begin position="24"/>
        <end position="274"/>
    </location>
</feature>
<dbReference type="Gene3D" id="1.20.1070.10">
    <property type="entry name" value="Rhodopsin 7-helix transmembrane proteins"/>
    <property type="match status" value="1"/>
</dbReference>
<accession>A0A0K0DB61</accession>
<evidence type="ECO:0000256" key="4">
    <source>
        <dbReference type="ARBA" id="ARBA00023136"/>
    </source>
</evidence>
<evidence type="ECO:0000259" key="6">
    <source>
        <dbReference type="PROSITE" id="PS50262"/>
    </source>
</evidence>
<sequence>MVSNSVSLAVDVFLFITCILQILANFLVLFVWFTSKRLYRNENLILLISLAFIDFSYAVLQFPYLIILIAGMKPNGVPLNYNPWVIVHLGGPSAALMKAGCTITVAIAFDRVMALYFPVHYYQHRKACWSVGAFVFALVLTFIDWIVLQLTVTIKPVPGCGSFGCFTNEIFRAYWGLSNMVVNLIACLLTLVIIYQLFKKSKAVADLERKNRAKIDRNANRVAIYILLVSAVIGVVPGCLNGVTTIVNLPVLSVVSFFVGTSATLSGLSHAFIFGIAHRDIKYAILNRITKHGAVEPTTRMEVTSHIARSSCQKQVPIQ</sequence>
<feature type="transmembrane region" description="Helical" evidence="5">
    <location>
        <begin position="219"/>
        <end position="243"/>
    </location>
</feature>
<protein>
    <submittedName>
        <fullName evidence="8">G_PROTEIN_RECEP_F1_2 domain-containing protein</fullName>
    </submittedName>
</protein>
<dbReference type="GO" id="GO:0016020">
    <property type="term" value="C:membrane"/>
    <property type="evidence" value="ECO:0007669"/>
    <property type="project" value="UniProtKB-SubCell"/>
</dbReference>
<feature type="transmembrane region" description="Helical" evidence="5">
    <location>
        <begin position="12"/>
        <end position="33"/>
    </location>
</feature>
<organism evidence="7 8">
    <name type="scientific">Angiostrongylus cantonensis</name>
    <name type="common">Rat lungworm</name>
    <dbReference type="NCBI Taxonomy" id="6313"/>
    <lineage>
        <taxon>Eukaryota</taxon>
        <taxon>Metazoa</taxon>
        <taxon>Ecdysozoa</taxon>
        <taxon>Nematoda</taxon>
        <taxon>Chromadorea</taxon>
        <taxon>Rhabditida</taxon>
        <taxon>Rhabditina</taxon>
        <taxon>Rhabditomorpha</taxon>
        <taxon>Strongyloidea</taxon>
        <taxon>Metastrongylidae</taxon>
        <taxon>Angiostrongylus</taxon>
    </lineage>
</organism>
<reference evidence="8" key="2">
    <citation type="submission" date="2017-02" db="UniProtKB">
        <authorList>
            <consortium name="WormBaseParasite"/>
        </authorList>
    </citation>
    <scope>IDENTIFICATION</scope>
</reference>
<comment type="subcellular location">
    <subcellularLocation>
        <location evidence="1">Membrane</location>
    </subcellularLocation>
</comment>
<keyword evidence="4 5" id="KW-0472">Membrane</keyword>